<feature type="compositionally biased region" description="Basic and acidic residues" evidence="5">
    <location>
        <begin position="1046"/>
        <end position="1061"/>
    </location>
</feature>
<feature type="transmembrane region" description="Helical" evidence="6">
    <location>
        <begin position="1642"/>
        <end position="1660"/>
    </location>
</feature>
<feature type="compositionally biased region" description="Acidic residues" evidence="5">
    <location>
        <begin position="282"/>
        <end position="291"/>
    </location>
</feature>
<feature type="region of interest" description="Disordered" evidence="5">
    <location>
        <begin position="704"/>
        <end position="740"/>
    </location>
</feature>
<feature type="region of interest" description="Disordered" evidence="5">
    <location>
        <begin position="1038"/>
        <end position="1107"/>
    </location>
</feature>
<feature type="transmembrane region" description="Helical" evidence="6">
    <location>
        <begin position="1789"/>
        <end position="1811"/>
    </location>
</feature>
<feature type="compositionally biased region" description="Polar residues" evidence="5">
    <location>
        <begin position="663"/>
        <end position="673"/>
    </location>
</feature>
<comment type="caution">
    <text evidence="7">The sequence shown here is derived from an EMBL/GenBank/DDBJ whole genome shotgun (WGS) entry which is preliminary data.</text>
</comment>
<evidence type="ECO:0000256" key="5">
    <source>
        <dbReference type="SAM" id="MobiDB-lite"/>
    </source>
</evidence>
<feature type="compositionally biased region" description="Polar residues" evidence="5">
    <location>
        <begin position="447"/>
        <end position="463"/>
    </location>
</feature>
<dbReference type="InterPro" id="IPR051068">
    <property type="entry name" value="MFS_Domain-Containing_Protein"/>
</dbReference>
<dbReference type="PANTHER" id="PTHR23510:SF64">
    <property type="entry name" value="INNER MEMBRANE TRANSPORT PROTEIN YAJR"/>
    <property type="match status" value="1"/>
</dbReference>
<feature type="transmembrane region" description="Helical" evidence="6">
    <location>
        <begin position="1325"/>
        <end position="1345"/>
    </location>
</feature>
<feature type="compositionally biased region" description="Basic and acidic residues" evidence="5">
    <location>
        <begin position="153"/>
        <end position="165"/>
    </location>
</feature>
<feature type="transmembrane region" description="Helical" evidence="6">
    <location>
        <begin position="1602"/>
        <end position="1622"/>
    </location>
</feature>
<feature type="transmembrane region" description="Helical" evidence="6">
    <location>
        <begin position="1485"/>
        <end position="1505"/>
    </location>
</feature>
<evidence type="ECO:0000256" key="2">
    <source>
        <dbReference type="ARBA" id="ARBA00022692"/>
    </source>
</evidence>
<reference evidence="7 8" key="1">
    <citation type="submission" date="2024-10" db="EMBL/GenBank/DDBJ databases">
        <title>Updated reference genomes for cyclostephanoid diatoms.</title>
        <authorList>
            <person name="Roberts W.R."/>
            <person name="Alverson A.J."/>
        </authorList>
    </citation>
    <scope>NUCLEOTIDE SEQUENCE [LARGE SCALE GENOMIC DNA]</scope>
    <source>
        <strain evidence="7 8">AJA276-08</strain>
    </source>
</reference>
<evidence type="ECO:0008006" key="9">
    <source>
        <dbReference type="Google" id="ProtNLM"/>
    </source>
</evidence>
<feature type="compositionally biased region" description="Basic residues" evidence="5">
    <location>
        <begin position="135"/>
        <end position="152"/>
    </location>
</feature>
<accession>A0ABD3P4L3</accession>
<feature type="compositionally biased region" description="Acidic residues" evidence="5">
    <location>
        <begin position="199"/>
        <end position="222"/>
    </location>
</feature>
<evidence type="ECO:0000256" key="6">
    <source>
        <dbReference type="SAM" id="Phobius"/>
    </source>
</evidence>
<feature type="transmembrane region" description="Helical" evidence="6">
    <location>
        <begin position="1252"/>
        <end position="1271"/>
    </location>
</feature>
<keyword evidence="2 6" id="KW-0812">Transmembrane</keyword>
<protein>
    <recommendedName>
        <fullName evidence="9">SPX domain-containing protein</fullName>
    </recommendedName>
</protein>
<comment type="subcellular location">
    <subcellularLocation>
        <location evidence="1">Membrane</location>
        <topology evidence="1">Multi-pass membrane protein</topology>
    </subcellularLocation>
</comment>
<sequence>MVGFGSSLRMSRRRGWEDAYLDYQSLRLLLMQIEAVYEEEDWKRGGGGGGNDDIGDDTDDVDVVGGWRGLWKNAMRVIATGGKGGSGEKGRGRRGGGRRPRDDDVAAWGTTGGDDYDNVEGNGGGWVSNDYYDHSRHRRRSQQRGGGRKKDKGGRCSDRALDRGGWRTPGSTDYRDELFLVSDEDVAYGNCCVGANGSDDADDDDDDDDDDGDDDDWEDDYDDVRNDDAYAADDDRMYDSGARAGYYDTGPRSNEKEGPAPFVEVRRSDSRPISEKKYNAAVDDDDDDDVDDRERDDDGFFGGAKKPGPSPQTPDDNKKRAAVHFGGNKSGKHDAGYETFAAAAARSGFVGAAGGGGGGGDAGSPSEQRSWLNFIPNLLSRGGGDRKRPWASASSMEIDPLLESKNATDSSPSIDRAETPNAPDESNISSGSRYTHFADAFHTRQPSAETLHTRHPSSASCDAQNPPFDRPITPLPNLPEEITDVDSIGIDSVGKIESPTSYFSAFKSFPVPATAVGDMMPTTPNAPVFEAPKKVNDGTFIGGFGVSLNMIPTDSTELLRPSSAGDNPSQANVGMSQFYSFHNNYAYEYQSNNNENSVEYSTFVNDLGQSGEYDGGGEEDRTSSNNMISFYSGEGVNDGFRYVRSPSRGSRRHHPPQKDPENQQHNPRMSASSAKMPIADGGGGNFILGLLCGNERDSILKITTASTRVPSSQNGGVVRSSSGERGSDRRRPGSRQRRAAAAAKRKLARLRKQRRLRRRNERVPQHLRVAHQRAAAITERFRGLLRAEIEKIVLFANSRLGELCNTIGNLHYSSYEDDQEEMRRKYPSLADGGIHQLSSSDSDGADSGQSTVSSFSGEQDDNPDLVGNLQRLKSDTSYETKKQIMLRDRLRISKPMFQKADFLGEDFSLLSAVDEADAYVAVGVELMHLLKYVSVNIISVRKICRKHDRLLSNRMLGGYYQQLAMETNKSHGNNKHHHLFHLNEARPRQFGGYIAGLYDIKIQNIANSTTMETVSSSLALALADFEASQSRSALLGLGFGPKSKGKGSEKGAGKAHTELPSRRRQSTRSRLKQAVSHQLSGQCFRGSDESTVASQEGQGDENASTSSNTSLTRLRFVVTSIFGLREAARRKTVPFDYHASRLFMYSIGPNVTGDGLNGCSRETLDFFCSYQPDAAYTLDMESLYSSSLRTWRGNDSIGSVMVASLAAATKGYDLSSSKSRFRKHVASSLSINQLATGDDAMPLLRCTEYDNILRLNTASMILYLANYYIIFPTAHIFSRSLGSMSSAAVLIGAPNVSSLVGLLFHSLILSKRNSLLQRRLGPADFRIPLCLCSLSALVGNILFSYSVTISSLEMALVGRLLIGFGSAEILNRQLLSTVLEPESINTEGAWLVKMCMSTIPVALLLGSLADIKVQKSLGFDYERGSAILPLLADVIMSIAPTPALANNFSNATVPQPFLPPLPLYAPPIVTHDQSSLFTLKISLETIGYVMSFAWFIHLLGMVWFYEVPKTTRKVSQSNGLKSRVTHEEDFDSDMENDKLQPTAKKSSFESSETNPFISEEIGNRDRTLEKLQTMKRKPLKQHSHHTYSETIADVRRLMTSNVAFPTTVAILFIVRATAEIMFSSCGTIMSKYFNWSGGRSGLFMGLMASSILPLNMYLASEHNFTERGIMKTALEIARYGLMLMVNYESIFFFVISIAKVGLRMTDPSIRYYYDGFFGAPKYILSLFVVFSCIVIAESATLILMSKVQFAPRQMRKYTINSSFVVIFVSAMARLIGDLLIFAFQSRPFFADLVNPLAFTLIAAFTAGLYVVKRHYFFLV</sequence>
<feature type="region of interest" description="Disordered" evidence="5">
    <location>
        <begin position="447"/>
        <end position="480"/>
    </location>
</feature>
<evidence type="ECO:0000256" key="4">
    <source>
        <dbReference type="ARBA" id="ARBA00023136"/>
    </source>
</evidence>
<feature type="transmembrane region" description="Helical" evidence="6">
    <location>
        <begin position="1283"/>
        <end position="1305"/>
    </location>
</feature>
<feature type="compositionally biased region" description="Polar residues" evidence="5">
    <location>
        <begin position="1543"/>
        <end position="1556"/>
    </location>
</feature>
<evidence type="ECO:0000313" key="7">
    <source>
        <dbReference type="EMBL" id="KAL3782358.1"/>
    </source>
</evidence>
<feature type="region of interest" description="Disordered" evidence="5">
    <location>
        <begin position="831"/>
        <end position="865"/>
    </location>
</feature>
<feature type="compositionally biased region" description="Polar residues" evidence="5">
    <location>
        <begin position="704"/>
        <end position="715"/>
    </location>
</feature>
<feature type="compositionally biased region" description="Basic and acidic residues" evidence="5">
    <location>
        <begin position="223"/>
        <end position="238"/>
    </location>
</feature>
<feature type="transmembrane region" description="Helical" evidence="6">
    <location>
        <begin position="1722"/>
        <end position="1743"/>
    </location>
</feature>
<dbReference type="EMBL" id="JALLAZ020001021">
    <property type="protein sequence ID" value="KAL3782358.1"/>
    <property type="molecule type" value="Genomic_DNA"/>
</dbReference>
<dbReference type="Proteomes" id="UP001530315">
    <property type="component" value="Unassembled WGS sequence"/>
</dbReference>
<feature type="compositionally biased region" description="Gly residues" evidence="5">
    <location>
        <begin position="351"/>
        <end position="362"/>
    </location>
</feature>
<evidence type="ECO:0000256" key="3">
    <source>
        <dbReference type="ARBA" id="ARBA00022989"/>
    </source>
</evidence>
<feature type="region of interest" description="Disordered" evidence="5">
    <location>
        <begin position="349"/>
        <end position="368"/>
    </location>
</feature>
<name>A0ABD3P4L3_9STRA</name>
<feature type="compositionally biased region" description="Low complexity" evidence="5">
    <location>
        <begin position="838"/>
        <end position="850"/>
    </location>
</feature>
<keyword evidence="8" id="KW-1185">Reference proteome</keyword>
<keyword evidence="3 6" id="KW-1133">Transmembrane helix</keyword>
<feature type="compositionally biased region" description="Polar residues" evidence="5">
    <location>
        <begin position="1089"/>
        <end position="1103"/>
    </location>
</feature>
<feature type="compositionally biased region" description="Basic and acidic residues" evidence="5">
    <location>
        <begin position="253"/>
        <end position="278"/>
    </location>
</feature>
<proteinExistence type="predicted"/>
<feature type="region of interest" description="Disordered" evidence="5">
    <location>
        <begin position="78"/>
        <end position="173"/>
    </location>
</feature>
<feature type="region of interest" description="Disordered" evidence="5">
    <location>
        <begin position="382"/>
        <end position="432"/>
    </location>
</feature>
<feature type="transmembrane region" description="Helical" evidence="6">
    <location>
        <begin position="1763"/>
        <end position="1783"/>
    </location>
</feature>
<organism evidence="7 8">
    <name type="scientific">Stephanodiscus triporus</name>
    <dbReference type="NCBI Taxonomy" id="2934178"/>
    <lineage>
        <taxon>Eukaryota</taxon>
        <taxon>Sar</taxon>
        <taxon>Stramenopiles</taxon>
        <taxon>Ochrophyta</taxon>
        <taxon>Bacillariophyta</taxon>
        <taxon>Coscinodiscophyceae</taxon>
        <taxon>Thalassiosirophycidae</taxon>
        <taxon>Stephanodiscales</taxon>
        <taxon>Stephanodiscaceae</taxon>
        <taxon>Stephanodiscus</taxon>
    </lineage>
</organism>
<gene>
    <name evidence="7" type="ORF">ACHAW5_000898</name>
</gene>
<keyword evidence="4 6" id="KW-0472">Membrane</keyword>
<feature type="region of interest" description="Disordered" evidence="5">
    <location>
        <begin position="609"/>
        <end position="678"/>
    </location>
</feature>
<feature type="compositionally biased region" description="Basic residues" evidence="5">
    <location>
        <begin position="1062"/>
        <end position="1071"/>
    </location>
</feature>
<evidence type="ECO:0000256" key="1">
    <source>
        <dbReference type="ARBA" id="ARBA00004141"/>
    </source>
</evidence>
<evidence type="ECO:0000313" key="8">
    <source>
        <dbReference type="Proteomes" id="UP001530315"/>
    </source>
</evidence>
<dbReference type="GO" id="GO:0016020">
    <property type="term" value="C:membrane"/>
    <property type="evidence" value="ECO:0007669"/>
    <property type="project" value="UniProtKB-SubCell"/>
</dbReference>
<feature type="transmembrane region" description="Helical" evidence="6">
    <location>
        <begin position="1681"/>
        <end position="1702"/>
    </location>
</feature>
<feature type="region of interest" description="Disordered" evidence="5">
    <location>
        <begin position="1516"/>
        <end position="1556"/>
    </location>
</feature>
<feature type="region of interest" description="Disordered" evidence="5">
    <location>
        <begin position="190"/>
        <end position="334"/>
    </location>
</feature>
<dbReference type="PANTHER" id="PTHR23510">
    <property type="entry name" value="INNER MEMBRANE TRANSPORT PROTEIN YAJR"/>
    <property type="match status" value="1"/>
</dbReference>